<dbReference type="InterPro" id="IPR041657">
    <property type="entry name" value="HTH_17"/>
</dbReference>
<accession>A0ABP4YFV5</accession>
<feature type="region of interest" description="Disordered" evidence="1">
    <location>
        <begin position="1"/>
        <end position="26"/>
    </location>
</feature>
<evidence type="ECO:0000313" key="3">
    <source>
        <dbReference type="EMBL" id="GAA1815511.1"/>
    </source>
</evidence>
<dbReference type="RefSeq" id="WP_344134515.1">
    <property type="nucleotide sequence ID" value="NZ_BAAALT010000136.1"/>
</dbReference>
<name>A0ABP4YFV5_9ACTN</name>
<dbReference type="Pfam" id="PF12728">
    <property type="entry name" value="HTH_17"/>
    <property type="match status" value="1"/>
</dbReference>
<sequence length="89" mass="9736">MALPSRIPRSTLPTRTPTDRGSTGPLLYTPAQAAQRLQVRESWLRKKAAAREVPCTFLGKHLRFSADDLAAIVDASARAAVGRKGRRKP</sequence>
<feature type="domain" description="Helix-turn-helix" evidence="2">
    <location>
        <begin position="27"/>
        <end position="71"/>
    </location>
</feature>
<evidence type="ECO:0000259" key="2">
    <source>
        <dbReference type="Pfam" id="PF12728"/>
    </source>
</evidence>
<comment type="caution">
    <text evidence="3">The sequence shown here is derived from an EMBL/GenBank/DDBJ whole genome shotgun (WGS) entry which is preliminary data.</text>
</comment>
<protein>
    <recommendedName>
        <fullName evidence="2">Helix-turn-helix domain-containing protein</fullName>
    </recommendedName>
</protein>
<gene>
    <name evidence="3" type="ORF">GCM10009682_40530</name>
</gene>
<dbReference type="Proteomes" id="UP001500218">
    <property type="component" value="Unassembled WGS sequence"/>
</dbReference>
<keyword evidence="4" id="KW-1185">Reference proteome</keyword>
<evidence type="ECO:0000256" key="1">
    <source>
        <dbReference type="SAM" id="MobiDB-lite"/>
    </source>
</evidence>
<evidence type="ECO:0000313" key="4">
    <source>
        <dbReference type="Proteomes" id="UP001500218"/>
    </source>
</evidence>
<feature type="compositionally biased region" description="Polar residues" evidence="1">
    <location>
        <begin position="11"/>
        <end position="21"/>
    </location>
</feature>
<dbReference type="EMBL" id="BAAALT010000136">
    <property type="protein sequence ID" value="GAA1815511.1"/>
    <property type="molecule type" value="Genomic_DNA"/>
</dbReference>
<reference evidence="4" key="1">
    <citation type="journal article" date="2019" name="Int. J. Syst. Evol. Microbiol.">
        <title>The Global Catalogue of Microorganisms (GCM) 10K type strain sequencing project: providing services to taxonomists for standard genome sequencing and annotation.</title>
        <authorList>
            <consortium name="The Broad Institute Genomics Platform"/>
            <consortium name="The Broad Institute Genome Sequencing Center for Infectious Disease"/>
            <person name="Wu L."/>
            <person name="Ma J."/>
        </authorList>
    </citation>
    <scope>NUCLEOTIDE SEQUENCE [LARGE SCALE GENOMIC DNA]</scope>
    <source>
        <strain evidence="4">JCM 13250</strain>
    </source>
</reference>
<organism evidence="3 4">
    <name type="scientific">Luedemannella flava</name>
    <dbReference type="NCBI Taxonomy" id="349316"/>
    <lineage>
        <taxon>Bacteria</taxon>
        <taxon>Bacillati</taxon>
        <taxon>Actinomycetota</taxon>
        <taxon>Actinomycetes</taxon>
        <taxon>Micromonosporales</taxon>
        <taxon>Micromonosporaceae</taxon>
        <taxon>Luedemannella</taxon>
    </lineage>
</organism>
<proteinExistence type="predicted"/>